<dbReference type="InterPro" id="IPR036388">
    <property type="entry name" value="WH-like_DNA-bd_sf"/>
</dbReference>
<dbReference type="InterPro" id="IPR005119">
    <property type="entry name" value="LysR_subst-bd"/>
</dbReference>
<evidence type="ECO:0000256" key="2">
    <source>
        <dbReference type="ARBA" id="ARBA00023015"/>
    </source>
</evidence>
<dbReference type="InterPro" id="IPR000847">
    <property type="entry name" value="LysR_HTH_N"/>
</dbReference>
<evidence type="ECO:0000256" key="5">
    <source>
        <dbReference type="ARBA" id="ARBA00023163"/>
    </source>
</evidence>
<dbReference type="SUPFAM" id="SSF46785">
    <property type="entry name" value="Winged helix' DNA-binding domain"/>
    <property type="match status" value="1"/>
</dbReference>
<dbReference type="RefSeq" id="WP_171101254.1">
    <property type="nucleotide sequence ID" value="NZ_CP053084.1"/>
</dbReference>
<gene>
    <name evidence="7" type="ORF">HKT17_15245</name>
</gene>
<feature type="domain" description="HTH lysR-type" evidence="6">
    <location>
        <begin position="2"/>
        <end position="59"/>
    </location>
</feature>
<dbReference type="Pfam" id="PF00126">
    <property type="entry name" value="HTH_1"/>
    <property type="match status" value="1"/>
</dbReference>
<protein>
    <submittedName>
        <fullName evidence="7">LysR family transcriptional regulator</fullName>
    </submittedName>
</protein>
<keyword evidence="5" id="KW-0804">Transcription</keyword>
<keyword evidence="8" id="KW-1185">Reference proteome</keyword>
<reference evidence="7 8" key="1">
    <citation type="submission" date="2020-05" db="EMBL/GenBank/DDBJ databases">
        <title>Compete genome of Limnobacter sp. SAORIC-580.</title>
        <authorList>
            <person name="Song J."/>
            <person name="Cho J.-C."/>
        </authorList>
    </citation>
    <scope>NUCLEOTIDE SEQUENCE [LARGE SCALE GENOMIC DNA]</scope>
    <source>
        <strain evidence="7 8">SAORIC-580</strain>
    </source>
</reference>
<name>A0ABX6N9B4_9BURK</name>
<dbReference type="PROSITE" id="PS50931">
    <property type="entry name" value="HTH_LYSR"/>
    <property type="match status" value="1"/>
</dbReference>
<dbReference type="Pfam" id="PF03466">
    <property type="entry name" value="LysR_substrate"/>
    <property type="match status" value="1"/>
</dbReference>
<evidence type="ECO:0000256" key="1">
    <source>
        <dbReference type="ARBA" id="ARBA00009437"/>
    </source>
</evidence>
<dbReference type="PANTHER" id="PTHR30293:SF2">
    <property type="entry name" value="TRANSCRIPTIONAL ACTIVATOR PROTEIN NHAR"/>
    <property type="match status" value="1"/>
</dbReference>
<accession>A0ABX6N9B4</accession>
<sequence>MMNYRHLHYFWMVAKEGGFARAAERMDMAIQTISAQVRELEKDLGHQLLKPDGRGVALTEAGQVAFAKAEEIFQLGQSLPELVRAVASKPVKRFRVGLCDGISKLAVHALLKPVLDTEDLHLTCHEGEPEQLLAELALHHLDFVFAGQPPPANPNLRMQSRVLNTTTVDWFGASRWVKKSSVNNFPQCLAELPVLLPTGHSRLRIDLNYWFEQQGIVPHVVGEFEDSALMSVFAARGLGVFPVSRLGVYDAGTLSGLRLLGQCPDLHEEIHGVWNLKGIDHPLVVELLKA</sequence>
<proteinExistence type="inferred from homology"/>
<dbReference type="InterPro" id="IPR036390">
    <property type="entry name" value="WH_DNA-bd_sf"/>
</dbReference>
<evidence type="ECO:0000313" key="7">
    <source>
        <dbReference type="EMBL" id="QJR30961.1"/>
    </source>
</evidence>
<keyword evidence="4" id="KW-0010">Activator</keyword>
<dbReference type="Proteomes" id="UP000501130">
    <property type="component" value="Chromosome"/>
</dbReference>
<dbReference type="EMBL" id="CP053084">
    <property type="protein sequence ID" value="QJR30961.1"/>
    <property type="molecule type" value="Genomic_DNA"/>
</dbReference>
<evidence type="ECO:0000259" key="6">
    <source>
        <dbReference type="PROSITE" id="PS50931"/>
    </source>
</evidence>
<keyword evidence="2" id="KW-0805">Transcription regulation</keyword>
<dbReference type="PANTHER" id="PTHR30293">
    <property type="entry name" value="TRANSCRIPTIONAL REGULATORY PROTEIN NAC-RELATED"/>
    <property type="match status" value="1"/>
</dbReference>
<comment type="similarity">
    <text evidence="1">Belongs to the LysR transcriptional regulatory family.</text>
</comment>
<evidence type="ECO:0000313" key="8">
    <source>
        <dbReference type="Proteomes" id="UP000501130"/>
    </source>
</evidence>
<keyword evidence="3" id="KW-0238">DNA-binding</keyword>
<dbReference type="SUPFAM" id="SSF53850">
    <property type="entry name" value="Periplasmic binding protein-like II"/>
    <property type="match status" value="1"/>
</dbReference>
<dbReference type="Gene3D" id="1.10.10.10">
    <property type="entry name" value="Winged helix-like DNA-binding domain superfamily/Winged helix DNA-binding domain"/>
    <property type="match status" value="1"/>
</dbReference>
<evidence type="ECO:0000256" key="3">
    <source>
        <dbReference type="ARBA" id="ARBA00023125"/>
    </source>
</evidence>
<evidence type="ECO:0000256" key="4">
    <source>
        <dbReference type="ARBA" id="ARBA00023159"/>
    </source>
</evidence>
<organism evidence="7 8">
    <name type="scientific">Limnobacter profundi</name>
    <dbReference type="NCBI Taxonomy" id="2732163"/>
    <lineage>
        <taxon>Bacteria</taxon>
        <taxon>Pseudomonadati</taxon>
        <taxon>Pseudomonadota</taxon>
        <taxon>Betaproteobacteria</taxon>
        <taxon>Burkholderiales</taxon>
        <taxon>Burkholderiaceae</taxon>
        <taxon>Limnobacter</taxon>
    </lineage>
</organism>
<dbReference type="Gene3D" id="3.40.190.10">
    <property type="entry name" value="Periplasmic binding protein-like II"/>
    <property type="match status" value="2"/>
</dbReference>